<sequence>MINVLISLAKEKTSPPLHGAAYEELVNTIYRQKKMKEKIQESFKRIKNAFKKMQEKYDECERLSLFAKYVRLQQMISEVIVLEEQYWQLVNVPEPLGSESTVDYINRIMDVVDNSKVPPRRGIVSLIGAALDFDTTKKMTVYEAIKIVEFPGLSTDEMQAERDRLYNEIYRLIKQYLSLRMVLKQLCSRYHVSLFLPIFPRYNLLKALIKNTLRAPVFVEICLKPDDQS</sequence>
<evidence type="ECO:0000256" key="1">
    <source>
        <dbReference type="SAM" id="Coils"/>
    </source>
</evidence>
<dbReference type="PANTHER" id="PTHR21010">
    <property type="entry name" value="AGAP001581-PA"/>
    <property type="match status" value="1"/>
</dbReference>
<dbReference type="Proteomes" id="UP000038040">
    <property type="component" value="Unplaced"/>
</dbReference>
<keyword evidence="4" id="KW-1185">Reference proteome</keyword>
<dbReference type="EMBL" id="UYYG01001212">
    <property type="protein sequence ID" value="VDN60369.1"/>
    <property type="molecule type" value="Genomic_DNA"/>
</dbReference>
<feature type="coiled-coil region" evidence="1">
    <location>
        <begin position="36"/>
        <end position="63"/>
    </location>
</feature>
<evidence type="ECO:0000313" key="4">
    <source>
        <dbReference type="Proteomes" id="UP000274756"/>
    </source>
</evidence>
<dbReference type="AlphaFoldDB" id="A0A0N4UKP9"/>
<dbReference type="OrthoDB" id="10052054at2759"/>
<gene>
    <name evidence="2" type="ORF">DME_LOCUS10342</name>
</gene>
<organism evidence="3 5">
    <name type="scientific">Dracunculus medinensis</name>
    <name type="common">Guinea worm</name>
    <dbReference type="NCBI Taxonomy" id="318479"/>
    <lineage>
        <taxon>Eukaryota</taxon>
        <taxon>Metazoa</taxon>
        <taxon>Ecdysozoa</taxon>
        <taxon>Nematoda</taxon>
        <taxon>Chromadorea</taxon>
        <taxon>Rhabditida</taxon>
        <taxon>Spirurina</taxon>
        <taxon>Dracunculoidea</taxon>
        <taxon>Dracunculidae</taxon>
        <taxon>Dracunculus</taxon>
    </lineage>
</organism>
<accession>A0A0N4UKP9</accession>
<protein>
    <submittedName>
        <fullName evidence="2 5">Uncharacterized protein</fullName>
    </submittedName>
</protein>
<evidence type="ECO:0000313" key="2">
    <source>
        <dbReference type="EMBL" id="VDN60369.1"/>
    </source>
</evidence>
<dbReference type="WBParaSite" id="DME_0000832501-mRNA-1">
    <property type="protein sequence ID" value="DME_0000832501-mRNA-1"/>
    <property type="gene ID" value="DME_0000832501"/>
</dbReference>
<reference evidence="5" key="1">
    <citation type="submission" date="2017-02" db="UniProtKB">
        <authorList>
            <consortium name="WormBaseParasite"/>
        </authorList>
    </citation>
    <scope>IDENTIFICATION</scope>
</reference>
<reference evidence="2 4" key="2">
    <citation type="submission" date="2018-11" db="EMBL/GenBank/DDBJ databases">
        <authorList>
            <consortium name="Pathogen Informatics"/>
        </authorList>
    </citation>
    <scope>NUCLEOTIDE SEQUENCE [LARGE SCALE GENOMIC DNA]</scope>
</reference>
<name>A0A0N4UKP9_DRAME</name>
<evidence type="ECO:0000313" key="3">
    <source>
        <dbReference type="Proteomes" id="UP000038040"/>
    </source>
</evidence>
<proteinExistence type="predicted"/>
<evidence type="ECO:0000313" key="5">
    <source>
        <dbReference type="WBParaSite" id="DME_0000832501-mRNA-1"/>
    </source>
</evidence>
<dbReference type="Proteomes" id="UP000274756">
    <property type="component" value="Unassembled WGS sequence"/>
</dbReference>
<dbReference type="PANTHER" id="PTHR21010:SF3">
    <property type="entry name" value="DAXX"/>
    <property type="match status" value="1"/>
</dbReference>
<keyword evidence="1" id="KW-0175">Coiled coil</keyword>